<name>A0A1H6FJU4_THEAL</name>
<sequence length="195" mass="20087">MNELLHILTSLTLGLATGINGPIAGLAAVALARLDLGFDFDDSALPWLESPAIALLLFGWVVVAYLSAVHRRGQGAGARAADGPARTVQLAASVVLAALLAVAETNSLVALPFAASAALFGALGFGDFFARAARRAERSARTLVVLTRDLCALAAVAAAAFVAPLGAALALLSPVLWWRAKGRADERPAGLRILR</sequence>
<gene>
    <name evidence="2" type="ORF">SAMN02745716_0667</name>
</gene>
<evidence type="ECO:0008006" key="4">
    <source>
        <dbReference type="Google" id="ProtNLM"/>
    </source>
</evidence>
<feature type="transmembrane region" description="Helical" evidence="1">
    <location>
        <begin position="150"/>
        <end position="172"/>
    </location>
</feature>
<accession>A0A1H6FJU4</accession>
<reference evidence="3" key="1">
    <citation type="submission" date="2016-10" db="EMBL/GenBank/DDBJ databases">
        <authorList>
            <person name="Varghese N."/>
            <person name="Submissions S."/>
        </authorList>
    </citation>
    <scope>NUCLEOTIDE SEQUENCE [LARGE SCALE GENOMIC DNA]</scope>
    <source>
        <strain evidence="3">ATCC 35263</strain>
    </source>
</reference>
<dbReference type="EMBL" id="FNWJ01000001">
    <property type="protein sequence ID" value="SEH11129.1"/>
    <property type="molecule type" value="Genomic_DNA"/>
</dbReference>
<feature type="transmembrane region" description="Helical" evidence="1">
    <location>
        <begin position="51"/>
        <end position="71"/>
    </location>
</feature>
<evidence type="ECO:0000256" key="1">
    <source>
        <dbReference type="SAM" id="Phobius"/>
    </source>
</evidence>
<organism evidence="2 3">
    <name type="scientific">Thermoleophilum album</name>
    <dbReference type="NCBI Taxonomy" id="29539"/>
    <lineage>
        <taxon>Bacteria</taxon>
        <taxon>Bacillati</taxon>
        <taxon>Actinomycetota</taxon>
        <taxon>Thermoleophilia</taxon>
        <taxon>Thermoleophilales</taxon>
        <taxon>Thermoleophilaceae</taxon>
        <taxon>Thermoleophilum</taxon>
    </lineage>
</organism>
<keyword evidence="3" id="KW-1185">Reference proteome</keyword>
<dbReference type="STRING" id="29539.SAMN02745716_0667"/>
<feature type="transmembrane region" description="Helical" evidence="1">
    <location>
        <begin position="109"/>
        <end position="130"/>
    </location>
</feature>
<proteinExistence type="predicted"/>
<keyword evidence="1" id="KW-0812">Transmembrane</keyword>
<keyword evidence="1" id="KW-1133">Transmembrane helix</keyword>
<evidence type="ECO:0000313" key="2">
    <source>
        <dbReference type="EMBL" id="SEH11129.1"/>
    </source>
</evidence>
<keyword evidence="1" id="KW-0472">Membrane</keyword>
<feature type="transmembrane region" description="Helical" evidence="1">
    <location>
        <begin position="83"/>
        <end position="103"/>
    </location>
</feature>
<dbReference type="Proteomes" id="UP000222056">
    <property type="component" value="Unassembled WGS sequence"/>
</dbReference>
<evidence type="ECO:0000313" key="3">
    <source>
        <dbReference type="Proteomes" id="UP000222056"/>
    </source>
</evidence>
<protein>
    <recommendedName>
        <fullName evidence="4">DUF4126 domain-containing protein</fullName>
    </recommendedName>
</protein>
<dbReference type="AlphaFoldDB" id="A0A1H6FJU4"/>
<dbReference type="RefSeq" id="WP_143038558.1">
    <property type="nucleotide sequence ID" value="NZ_FNWJ01000001.1"/>
</dbReference>